<sequence>MTALFATAFDLCASYLDSRVFKPASYRATRWFRCFMAFSVIQNTRTVFEIRNVNKPGQIGPLHFMRFISICWVIIGHAAMGYLSMCCKFA</sequence>
<dbReference type="AlphaFoldDB" id="A0A183E180"/>
<reference evidence="2 3" key="2">
    <citation type="submission" date="2018-11" db="EMBL/GenBank/DDBJ databases">
        <authorList>
            <consortium name="Pathogen Informatics"/>
        </authorList>
    </citation>
    <scope>NUCLEOTIDE SEQUENCE [LARGE SCALE GENOMIC DNA]</scope>
</reference>
<dbReference type="WBParaSite" id="GPUH_0001474001-mRNA-1">
    <property type="protein sequence ID" value="GPUH_0001474001-mRNA-1"/>
    <property type="gene ID" value="GPUH_0001474001"/>
</dbReference>
<keyword evidence="1" id="KW-1133">Transmembrane helix</keyword>
<feature type="transmembrane region" description="Helical" evidence="1">
    <location>
        <begin position="64"/>
        <end position="83"/>
    </location>
</feature>
<name>A0A183E180_9BILA</name>
<proteinExistence type="predicted"/>
<dbReference type="InterPro" id="IPR052728">
    <property type="entry name" value="O2_lipid_transport_reg"/>
</dbReference>
<reference evidence="4" key="1">
    <citation type="submission" date="2016-06" db="UniProtKB">
        <authorList>
            <consortium name="WormBaseParasite"/>
        </authorList>
    </citation>
    <scope>IDENTIFICATION</scope>
</reference>
<evidence type="ECO:0000313" key="3">
    <source>
        <dbReference type="Proteomes" id="UP000271098"/>
    </source>
</evidence>
<keyword evidence="3" id="KW-1185">Reference proteome</keyword>
<keyword evidence="1" id="KW-0472">Membrane</keyword>
<gene>
    <name evidence="2" type="ORF">GPUH_LOCUS14720</name>
</gene>
<keyword evidence="1" id="KW-0812">Transmembrane</keyword>
<evidence type="ECO:0000256" key="1">
    <source>
        <dbReference type="SAM" id="Phobius"/>
    </source>
</evidence>
<dbReference type="Proteomes" id="UP000271098">
    <property type="component" value="Unassembled WGS sequence"/>
</dbReference>
<organism evidence="4">
    <name type="scientific">Gongylonema pulchrum</name>
    <dbReference type="NCBI Taxonomy" id="637853"/>
    <lineage>
        <taxon>Eukaryota</taxon>
        <taxon>Metazoa</taxon>
        <taxon>Ecdysozoa</taxon>
        <taxon>Nematoda</taxon>
        <taxon>Chromadorea</taxon>
        <taxon>Rhabditida</taxon>
        <taxon>Spirurina</taxon>
        <taxon>Spiruromorpha</taxon>
        <taxon>Spiruroidea</taxon>
        <taxon>Gongylonematidae</taxon>
        <taxon>Gongylonema</taxon>
    </lineage>
</organism>
<evidence type="ECO:0000313" key="2">
    <source>
        <dbReference type="EMBL" id="VDN24657.1"/>
    </source>
</evidence>
<protein>
    <submittedName>
        <fullName evidence="4">Acyl_transf_3 domain-containing protein</fullName>
    </submittedName>
</protein>
<accession>A0A183E180</accession>
<dbReference type="EMBL" id="UYRT01081582">
    <property type="protein sequence ID" value="VDN24657.1"/>
    <property type="molecule type" value="Genomic_DNA"/>
</dbReference>
<dbReference type="OrthoDB" id="118951at2759"/>
<evidence type="ECO:0000313" key="4">
    <source>
        <dbReference type="WBParaSite" id="GPUH_0001474001-mRNA-1"/>
    </source>
</evidence>
<dbReference type="PANTHER" id="PTHR11161">
    <property type="entry name" value="O-ACYLTRANSFERASE"/>
    <property type="match status" value="1"/>
</dbReference>
<dbReference type="PANTHER" id="PTHR11161:SF55">
    <property type="entry name" value="NOSE RESISTANT-TO-FLUOXETINE PROTEIN N-TERMINAL DOMAIN-CONTAINING PROTEIN"/>
    <property type="match status" value="1"/>
</dbReference>